<dbReference type="InterPro" id="IPR001173">
    <property type="entry name" value="Glyco_trans_2-like"/>
</dbReference>
<dbReference type="Pfam" id="PF00535">
    <property type="entry name" value="Glycos_transf_2"/>
    <property type="match status" value="1"/>
</dbReference>
<dbReference type="PANTHER" id="PTHR43685">
    <property type="entry name" value="GLYCOSYLTRANSFERASE"/>
    <property type="match status" value="1"/>
</dbReference>
<reference evidence="5 6" key="1">
    <citation type="submission" date="2017-01" db="EMBL/GenBank/DDBJ databases">
        <authorList>
            <person name="Varghese N."/>
            <person name="Submissions S."/>
        </authorList>
    </citation>
    <scope>NUCLEOTIDE SEQUENCE [LARGE SCALE GENOMIC DNA]</scope>
    <source>
        <strain evidence="5 6">ATCC 35905</strain>
    </source>
</reference>
<accession>A0A8G2CHQ4</accession>
<dbReference type="InterPro" id="IPR050834">
    <property type="entry name" value="Glycosyltransf_2"/>
</dbReference>
<comment type="similarity">
    <text evidence="1">Belongs to the glycosyltransferase 2 family.</text>
</comment>
<dbReference type="SUPFAM" id="SSF53448">
    <property type="entry name" value="Nucleotide-diphospho-sugar transferases"/>
    <property type="match status" value="1"/>
</dbReference>
<evidence type="ECO:0000256" key="2">
    <source>
        <dbReference type="ARBA" id="ARBA00022676"/>
    </source>
</evidence>
<dbReference type="AlphaFoldDB" id="A0A8G2CHQ4"/>
<dbReference type="OrthoDB" id="6383742at2"/>
<dbReference type="RefSeq" id="WP_029312711.1">
    <property type="nucleotide sequence ID" value="NZ_DAOMCH010000019.1"/>
</dbReference>
<keyword evidence="3 5" id="KW-0808">Transferase</keyword>
<evidence type="ECO:0000256" key="1">
    <source>
        <dbReference type="ARBA" id="ARBA00006739"/>
    </source>
</evidence>
<sequence>MIAILLSTYNGARFLPEQLESFERQTDSDWRVVWRDDGSTDETRSIMARFTAKIGPARCRETAGSGAHLGAAQSFLSLLPEAADADSVAFADQDDVWLPDKLARAREALKSAGNQAMLYCARQYLVDEHLQGHNLSILPGDKPGFPASLTQNIVHGNTMVMNRAAADLVARIPGPPGTVHDWWSYIVITACGGVVLIDPKPVVLYRQHRENLIGSPPSTLARAVAALRRGPGIFMTMMRRHVGQLAAHTEFLTEQARGDVARIGEGLRGGVAPRSRALRCPGLKRQTELENMLFRLWFMIG</sequence>
<evidence type="ECO:0000313" key="5">
    <source>
        <dbReference type="EMBL" id="SIQ09474.1"/>
    </source>
</evidence>
<dbReference type="CDD" id="cd04196">
    <property type="entry name" value="GT_2_like_d"/>
    <property type="match status" value="1"/>
</dbReference>
<dbReference type="InterPro" id="IPR029044">
    <property type="entry name" value="Nucleotide-diphossugar_trans"/>
</dbReference>
<organism evidence="5 6">
    <name type="scientific">Acidiphilium rubrum</name>
    <dbReference type="NCBI Taxonomy" id="526"/>
    <lineage>
        <taxon>Bacteria</taxon>
        <taxon>Pseudomonadati</taxon>
        <taxon>Pseudomonadota</taxon>
        <taxon>Alphaproteobacteria</taxon>
        <taxon>Acetobacterales</taxon>
        <taxon>Acidocellaceae</taxon>
        <taxon>Acidiphilium</taxon>
    </lineage>
</organism>
<keyword evidence="2" id="KW-0328">Glycosyltransferase</keyword>
<gene>
    <name evidence="5" type="ORF">SAMN05421828_101248</name>
</gene>
<name>A0A8G2CHQ4_ACIRU</name>
<dbReference type="Proteomes" id="UP000186308">
    <property type="component" value="Unassembled WGS sequence"/>
</dbReference>
<evidence type="ECO:0000313" key="6">
    <source>
        <dbReference type="Proteomes" id="UP000186308"/>
    </source>
</evidence>
<evidence type="ECO:0000256" key="3">
    <source>
        <dbReference type="ARBA" id="ARBA00022679"/>
    </source>
</evidence>
<dbReference type="GO" id="GO:0016757">
    <property type="term" value="F:glycosyltransferase activity"/>
    <property type="evidence" value="ECO:0007669"/>
    <property type="project" value="UniProtKB-KW"/>
</dbReference>
<dbReference type="EMBL" id="FTNE01000001">
    <property type="protein sequence ID" value="SIQ09474.1"/>
    <property type="molecule type" value="Genomic_DNA"/>
</dbReference>
<comment type="caution">
    <text evidence="5">The sequence shown here is derived from an EMBL/GenBank/DDBJ whole genome shotgun (WGS) entry which is preliminary data.</text>
</comment>
<dbReference type="PANTHER" id="PTHR43685:SF5">
    <property type="entry name" value="GLYCOSYLTRANSFERASE EPSE-RELATED"/>
    <property type="match status" value="1"/>
</dbReference>
<protein>
    <submittedName>
        <fullName evidence="5">Glycosyl transferase family 2</fullName>
    </submittedName>
</protein>
<proteinExistence type="inferred from homology"/>
<evidence type="ECO:0000259" key="4">
    <source>
        <dbReference type="Pfam" id="PF00535"/>
    </source>
</evidence>
<feature type="domain" description="Glycosyltransferase 2-like" evidence="4">
    <location>
        <begin position="4"/>
        <end position="162"/>
    </location>
</feature>
<keyword evidence="6" id="KW-1185">Reference proteome</keyword>
<dbReference type="Gene3D" id="3.90.550.10">
    <property type="entry name" value="Spore Coat Polysaccharide Biosynthesis Protein SpsA, Chain A"/>
    <property type="match status" value="1"/>
</dbReference>